<proteinExistence type="predicted"/>
<dbReference type="AlphaFoldDB" id="T0GWU0"/>
<sequence>MASVSVMHEQVHQGAGEEQQIGQNAQQMRTVFRQQEKSGNHHEADQDDSGTEYPLA</sequence>
<name>T0GWU0_9SPHN</name>
<feature type="compositionally biased region" description="Polar residues" evidence="1">
    <location>
        <begin position="20"/>
        <end position="33"/>
    </location>
</feature>
<gene>
    <name evidence="2" type="ORF">L485_03295</name>
</gene>
<protein>
    <submittedName>
        <fullName evidence="2">Uncharacterized protein</fullName>
    </submittedName>
</protein>
<keyword evidence="3" id="KW-1185">Reference proteome</keyword>
<feature type="region of interest" description="Disordered" evidence="1">
    <location>
        <begin position="1"/>
        <end position="56"/>
    </location>
</feature>
<evidence type="ECO:0000256" key="1">
    <source>
        <dbReference type="SAM" id="MobiDB-lite"/>
    </source>
</evidence>
<organism evidence="2 3">
    <name type="scientific">Sphingobium baderi LL03</name>
    <dbReference type="NCBI Taxonomy" id="1114964"/>
    <lineage>
        <taxon>Bacteria</taxon>
        <taxon>Pseudomonadati</taxon>
        <taxon>Pseudomonadota</taxon>
        <taxon>Alphaproteobacteria</taxon>
        <taxon>Sphingomonadales</taxon>
        <taxon>Sphingomonadaceae</taxon>
        <taxon>Sphingobium</taxon>
    </lineage>
</organism>
<comment type="caution">
    <text evidence="2">The sequence shown here is derived from an EMBL/GenBank/DDBJ whole genome shotgun (WGS) entry which is preliminary data.</text>
</comment>
<dbReference type="Proteomes" id="UP000015524">
    <property type="component" value="Unassembled WGS sequence"/>
</dbReference>
<accession>T0GWU0</accession>
<evidence type="ECO:0000313" key="2">
    <source>
        <dbReference type="EMBL" id="EQB05157.1"/>
    </source>
</evidence>
<evidence type="ECO:0000313" key="3">
    <source>
        <dbReference type="Proteomes" id="UP000015524"/>
    </source>
</evidence>
<dbReference type="EMBL" id="ATIB01000027">
    <property type="protein sequence ID" value="EQB05157.1"/>
    <property type="molecule type" value="Genomic_DNA"/>
</dbReference>
<reference evidence="2 3" key="1">
    <citation type="journal article" date="2013" name="Genome Announc.">
        <title>Draft Genome Sequence of a Hexachlorocyclohexane-Degrading Bacterium, Sphingobium baderi Strain LL03T.</title>
        <authorList>
            <person name="Kaur J."/>
            <person name="Verma H."/>
            <person name="Tripathi C."/>
            <person name="Khurana J.P."/>
            <person name="Lal R."/>
        </authorList>
    </citation>
    <scope>NUCLEOTIDE SEQUENCE [LARGE SCALE GENOMIC DNA]</scope>
    <source>
        <strain evidence="2 3">LL03</strain>
    </source>
</reference>
<feature type="compositionally biased region" description="Basic and acidic residues" evidence="1">
    <location>
        <begin position="34"/>
        <end position="44"/>
    </location>
</feature>